<evidence type="ECO:0000313" key="2">
    <source>
        <dbReference type="Proteomes" id="UP000032266"/>
    </source>
</evidence>
<sequence length="42" mass="4843">MLQAGVFFVFKVFKLSLQQASDVPLFQPVVIPRHVDHTAQRF</sequence>
<dbReference type="STRING" id="1445510.YC6258_00830"/>
<reference evidence="1 2" key="1">
    <citation type="submission" date="2014-01" db="EMBL/GenBank/DDBJ databases">
        <title>Full genme sequencing of cellulolytic bacterium Gynuella sunshinyii YC6258T gen. nov., sp. nov.</title>
        <authorList>
            <person name="Khan H."/>
            <person name="Chung E.J."/>
            <person name="Chung Y.R."/>
        </authorList>
    </citation>
    <scope>NUCLEOTIDE SEQUENCE [LARGE SCALE GENOMIC DNA]</scope>
    <source>
        <strain evidence="1 2">YC6258</strain>
    </source>
</reference>
<organism evidence="1 2">
    <name type="scientific">Gynuella sunshinyii YC6258</name>
    <dbReference type="NCBI Taxonomy" id="1445510"/>
    <lineage>
        <taxon>Bacteria</taxon>
        <taxon>Pseudomonadati</taxon>
        <taxon>Pseudomonadota</taxon>
        <taxon>Gammaproteobacteria</taxon>
        <taxon>Oceanospirillales</taxon>
        <taxon>Saccharospirillaceae</taxon>
        <taxon>Gynuella</taxon>
    </lineage>
</organism>
<gene>
    <name evidence="1" type="ORF">YC6258_00830</name>
</gene>
<protein>
    <submittedName>
        <fullName evidence="1">Uncharacterized protein</fullName>
    </submittedName>
</protein>
<dbReference type="KEGG" id="gsn:YC6258_00830"/>
<dbReference type="HOGENOM" id="CLU_3252264_0_0_6"/>
<dbReference type="Proteomes" id="UP000032266">
    <property type="component" value="Chromosome"/>
</dbReference>
<keyword evidence="2" id="KW-1185">Reference proteome</keyword>
<proteinExistence type="predicted"/>
<dbReference type="AlphaFoldDB" id="A0A0C5UZZ1"/>
<accession>A0A0C5UZZ1</accession>
<name>A0A0C5UZZ1_9GAMM</name>
<dbReference type="EMBL" id="CP007142">
    <property type="protein sequence ID" value="AJQ92880.1"/>
    <property type="molecule type" value="Genomic_DNA"/>
</dbReference>
<evidence type="ECO:0000313" key="1">
    <source>
        <dbReference type="EMBL" id="AJQ92880.1"/>
    </source>
</evidence>